<keyword evidence="5" id="KW-1185">Reference proteome</keyword>
<evidence type="ECO:0000259" key="3">
    <source>
        <dbReference type="PROSITE" id="PS51186"/>
    </source>
</evidence>
<dbReference type="EMBL" id="AWGH01000002">
    <property type="protein sequence ID" value="ODO07443.1"/>
    <property type="molecule type" value="Genomic_DNA"/>
</dbReference>
<gene>
    <name evidence="4" type="ORF">L198_01022</name>
</gene>
<reference evidence="4 5" key="1">
    <citation type="submission" date="2016-06" db="EMBL/GenBank/DDBJ databases">
        <title>Evolution of pathogenesis and genome organization in the Tremellales.</title>
        <authorList>
            <person name="Cuomo C."/>
            <person name="Litvintseva A."/>
            <person name="Heitman J."/>
            <person name="Chen Y."/>
            <person name="Sun S."/>
            <person name="Springer D."/>
            <person name="Dromer F."/>
            <person name="Young S."/>
            <person name="Zeng Q."/>
            <person name="Chapman S."/>
            <person name="Gujja S."/>
            <person name="Saif S."/>
            <person name="Birren B."/>
        </authorList>
    </citation>
    <scope>NUCLEOTIDE SEQUENCE [LARGE SCALE GENOMIC DNA]</scope>
    <source>
        <strain evidence="4 5">CBS 7118</strain>
    </source>
</reference>
<dbReference type="PANTHER" id="PTHR10545">
    <property type="entry name" value="DIAMINE N-ACETYLTRANSFERASE"/>
    <property type="match status" value="1"/>
</dbReference>
<comment type="caution">
    <text evidence="4">The sequence shown here is derived from an EMBL/GenBank/DDBJ whole genome shotgun (WGS) entry which is preliminary data.</text>
</comment>
<dbReference type="SUPFAM" id="SSF55729">
    <property type="entry name" value="Acyl-CoA N-acyltransferases (Nat)"/>
    <property type="match status" value="1"/>
</dbReference>
<dbReference type="PROSITE" id="PS51186">
    <property type="entry name" value="GNAT"/>
    <property type="match status" value="1"/>
</dbReference>
<dbReference type="Proteomes" id="UP000094819">
    <property type="component" value="Unassembled WGS sequence"/>
</dbReference>
<keyword evidence="2" id="KW-0012">Acyltransferase</keyword>
<keyword evidence="1" id="KW-0808">Transferase</keyword>
<feature type="domain" description="N-acetyltransferase" evidence="3">
    <location>
        <begin position="1"/>
        <end position="103"/>
    </location>
</feature>
<dbReference type="Gene3D" id="3.40.630.30">
    <property type="match status" value="1"/>
</dbReference>
<dbReference type="Pfam" id="PF00583">
    <property type="entry name" value="Acetyltransf_1"/>
    <property type="match status" value="1"/>
</dbReference>
<dbReference type="GO" id="GO:0008080">
    <property type="term" value="F:N-acetyltransferase activity"/>
    <property type="evidence" value="ECO:0007669"/>
    <property type="project" value="UniProtKB-ARBA"/>
</dbReference>
<proteinExistence type="predicted"/>
<evidence type="ECO:0000313" key="4">
    <source>
        <dbReference type="EMBL" id="ODO07443.1"/>
    </source>
</evidence>
<dbReference type="RefSeq" id="XP_019034920.1">
    <property type="nucleotide sequence ID" value="XM_019173194.1"/>
</dbReference>
<dbReference type="InterPro" id="IPR051016">
    <property type="entry name" value="Diverse_Substrate_AcTransf"/>
</dbReference>
<evidence type="ECO:0000256" key="2">
    <source>
        <dbReference type="ARBA" id="ARBA00023315"/>
    </source>
</evidence>
<dbReference type="InterPro" id="IPR016181">
    <property type="entry name" value="Acyl_CoA_acyltransferase"/>
</dbReference>
<evidence type="ECO:0000256" key="1">
    <source>
        <dbReference type="ARBA" id="ARBA00022679"/>
    </source>
</evidence>
<dbReference type="CDD" id="cd04301">
    <property type="entry name" value="NAT_SF"/>
    <property type="match status" value="1"/>
</dbReference>
<sequence length="103" mass="11565">MVAELDLVVVFSAWKAAPELFVENIYVKQEHRKKGLGKEFFAEMAAVARDKGCARIEWKTHEDNPPGITFYENALGACRSDTTDIMRIEPAGYEGIIERFGGL</sequence>
<name>A0A1E3K3B9_9TREE</name>
<dbReference type="PANTHER" id="PTHR10545:SF29">
    <property type="entry name" value="GH14572P-RELATED"/>
    <property type="match status" value="1"/>
</dbReference>
<protein>
    <recommendedName>
        <fullName evidence="3">N-acetyltransferase domain-containing protein</fullName>
    </recommendedName>
</protein>
<evidence type="ECO:0000313" key="5">
    <source>
        <dbReference type="Proteomes" id="UP000094819"/>
    </source>
</evidence>
<dbReference type="InterPro" id="IPR000182">
    <property type="entry name" value="GNAT_dom"/>
</dbReference>
<organism evidence="4 5">
    <name type="scientific">Cryptococcus wingfieldii CBS 7118</name>
    <dbReference type="NCBI Taxonomy" id="1295528"/>
    <lineage>
        <taxon>Eukaryota</taxon>
        <taxon>Fungi</taxon>
        <taxon>Dikarya</taxon>
        <taxon>Basidiomycota</taxon>
        <taxon>Agaricomycotina</taxon>
        <taxon>Tremellomycetes</taxon>
        <taxon>Tremellales</taxon>
        <taxon>Cryptococcaceae</taxon>
        <taxon>Cryptococcus</taxon>
    </lineage>
</organism>
<dbReference type="OrthoDB" id="7305308at2759"/>
<accession>A0A1E3K3B9</accession>
<dbReference type="GeneID" id="30190235"/>
<dbReference type="AlphaFoldDB" id="A0A1E3K3B9"/>